<dbReference type="InterPro" id="IPR046480">
    <property type="entry name" value="DUF6573"/>
</dbReference>
<evidence type="ECO:0000313" key="2">
    <source>
        <dbReference type="Proteomes" id="UP001183420"/>
    </source>
</evidence>
<accession>A0ABU2LP15</accession>
<protein>
    <submittedName>
        <fullName evidence="1">DUF6573 family protein</fullName>
    </submittedName>
</protein>
<keyword evidence="2" id="KW-1185">Reference proteome</keyword>
<organism evidence="1 2">
    <name type="scientific">Streptomyces millisiae</name>
    <dbReference type="NCBI Taxonomy" id="3075542"/>
    <lineage>
        <taxon>Bacteria</taxon>
        <taxon>Bacillati</taxon>
        <taxon>Actinomycetota</taxon>
        <taxon>Actinomycetes</taxon>
        <taxon>Kitasatosporales</taxon>
        <taxon>Streptomycetaceae</taxon>
        <taxon>Streptomyces</taxon>
    </lineage>
</organism>
<gene>
    <name evidence="1" type="ORF">RNC47_13330</name>
</gene>
<sequence length="173" mass="18678">MNSKSITGTGRVGRDWEVSADAMRWTPQQPATPQTARGADCDREVVHVYSRADALADGVLVAVDGELARQAGLRLPVALTAAAYGDCVAWSEEDNERKGTRQDEAGRLWDVLHMVRFAVLRAPGGGGRRCLAELYRVPRAGRARVARRTVLAVEIGPGDSGEPVLTVMLPDED</sequence>
<comment type="caution">
    <text evidence="1">The sequence shown here is derived from an EMBL/GenBank/DDBJ whole genome shotgun (WGS) entry which is preliminary data.</text>
</comment>
<proteinExistence type="predicted"/>
<dbReference type="EMBL" id="JAVREM010000012">
    <property type="protein sequence ID" value="MDT0319321.1"/>
    <property type="molecule type" value="Genomic_DNA"/>
</dbReference>
<dbReference type="Proteomes" id="UP001183420">
    <property type="component" value="Unassembled WGS sequence"/>
</dbReference>
<name>A0ABU2LP15_9ACTN</name>
<reference evidence="2" key="1">
    <citation type="submission" date="2023-07" db="EMBL/GenBank/DDBJ databases">
        <title>30 novel species of actinomycetes from the DSMZ collection.</title>
        <authorList>
            <person name="Nouioui I."/>
        </authorList>
    </citation>
    <scope>NUCLEOTIDE SEQUENCE [LARGE SCALE GENOMIC DNA]</scope>
    <source>
        <strain evidence="2">DSM 44918</strain>
    </source>
</reference>
<dbReference type="Pfam" id="PF20213">
    <property type="entry name" value="DUF6573"/>
    <property type="match status" value="1"/>
</dbReference>
<dbReference type="RefSeq" id="WP_311598560.1">
    <property type="nucleotide sequence ID" value="NZ_JAVREM010000012.1"/>
</dbReference>
<evidence type="ECO:0000313" key="1">
    <source>
        <dbReference type="EMBL" id="MDT0319321.1"/>
    </source>
</evidence>